<sequence>MSAKITTRFGEAVPPAPRHSVTVHMPGWDNIEKFGDNPPSVIETFKNSYPRMKPHQDIAALAMAVLERIGSSNESCFLFSSLQSCRECVSYSTSSKREDSGTSKKPVPMDQISIRAFIAKERFYAVIFPSDKRSVVAGFWTTPGAGISSRFAEANLNYLDQLAEVAVSEDEMDRPNFDGLPHRMLRERIVSYLERAALSNNRQPTPSAKDIYFYQTGMTSIYKPHSYLLNLHEGTTVLFGMAFLNTITLFEEFGSSHKFFGLGTDEDLNDLEAFLEDEHSQGRKLHAIWAEFPTNPILVTPNISRLRALADKYNAVLAVDDTIGSWANIDITAVPDLIATSLTKSFNGYADVIAGSVILNPASRKYSELKSLFDKYYVPELYIDDAEAIERNSRDYLSRTAKLNKNAISLVQYLQSCVKDPSSAVSRVYYPSTNSSGKYYEQFMRSSTPDFTPGYGCLFSVELDSLPATKAFYDNLNVHKGPHLGAPFTLAIAYTMGVYKNTLDWAAKYGLKPTQIRVSVGLEDKGILLEEFKIAVEAANNAKSTKDSVHGGAE</sequence>
<keyword evidence="5" id="KW-1185">Reference proteome</keyword>
<dbReference type="Pfam" id="PF01053">
    <property type="entry name" value="Cys_Met_Meta_PP"/>
    <property type="match status" value="1"/>
</dbReference>
<dbReference type="InterPro" id="IPR015424">
    <property type="entry name" value="PyrdxlP-dep_Trfase"/>
</dbReference>
<accession>A0A1B7P4Q2</accession>
<dbReference type="PANTHER" id="PTHR42699:SF1">
    <property type="entry name" value="CYSTATHIONINE GAMMA-SYNTHASE-RELATED"/>
    <property type="match status" value="1"/>
</dbReference>
<dbReference type="InterPro" id="IPR000277">
    <property type="entry name" value="Cys/Met-Metab_PyrdxlP-dep_enz"/>
</dbReference>
<dbReference type="Proteomes" id="UP000091918">
    <property type="component" value="Unassembled WGS sequence"/>
</dbReference>
<evidence type="ECO:0000256" key="1">
    <source>
        <dbReference type="ARBA" id="ARBA00001933"/>
    </source>
</evidence>
<comment type="caution">
    <text evidence="4">The sequence shown here is derived from an EMBL/GenBank/DDBJ whole genome shotgun (WGS) entry which is preliminary data.</text>
</comment>
<evidence type="ECO:0000313" key="5">
    <source>
        <dbReference type="Proteomes" id="UP000091918"/>
    </source>
</evidence>
<dbReference type="AlphaFoldDB" id="A0A1B7P4Q2"/>
<name>A0A1B7P4Q2_9EURO</name>
<evidence type="ECO:0000313" key="4">
    <source>
        <dbReference type="EMBL" id="OAX84021.1"/>
    </source>
</evidence>
<dbReference type="PANTHER" id="PTHR42699">
    <property type="match status" value="1"/>
</dbReference>
<dbReference type="SUPFAM" id="SSF53383">
    <property type="entry name" value="PLP-dependent transferases"/>
    <property type="match status" value="1"/>
</dbReference>
<evidence type="ECO:0000256" key="2">
    <source>
        <dbReference type="ARBA" id="ARBA00022898"/>
    </source>
</evidence>
<dbReference type="EMBL" id="LGUA01000112">
    <property type="protein sequence ID" value="OAX84021.1"/>
    <property type="molecule type" value="Genomic_DNA"/>
</dbReference>
<dbReference type="InterPro" id="IPR051750">
    <property type="entry name" value="Trans-sulfuration_enzymes"/>
</dbReference>
<gene>
    <name evidence="4" type="ORF">ACJ72_01618</name>
</gene>
<dbReference type="InterPro" id="IPR015421">
    <property type="entry name" value="PyrdxlP-dep_Trfase_major"/>
</dbReference>
<dbReference type="InterPro" id="IPR015422">
    <property type="entry name" value="PyrdxlP-dep_Trfase_small"/>
</dbReference>
<reference evidence="4 5" key="1">
    <citation type="submission" date="2015-07" db="EMBL/GenBank/DDBJ databases">
        <title>Emmonsia species relationships and genome sequence.</title>
        <authorList>
            <person name="Cuomo C.A."/>
            <person name="Schwartz I.S."/>
            <person name="Kenyon C."/>
            <person name="de Hoog G.S."/>
            <person name="Govender N.P."/>
            <person name="Botha A."/>
            <person name="Moreno L."/>
            <person name="de Vries M."/>
            <person name="Munoz J.F."/>
            <person name="Stielow J.B."/>
        </authorList>
    </citation>
    <scope>NUCLEOTIDE SEQUENCE [LARGE SCALE GENOMIC DNA]</scope>
    <source>
        <strain evidence="4 5">CBS 136260</strain>
    </source>
</reference>
<keyword evidence="2 3" id="KW-0663">Pyridoxal phosphate</keyword>
<proteinExistence type="inferred from homology"/>
<dbReference type="GO" id="GO:0003962">
    <property type="term" value="F:cystathionine gamma-synthase activity"/>
    <property type="evidence" value="ECO:0007669"/>
    <property type="project" value="TreeGrafter"/>
</dbReference>
<comment type="cofactor">
    <cofactor evidence="1 3">
        <name>pyridoxal 5'-phosphate</name>
        <dbReference type="ChEBI" id="CHEBI:597326"/>
    </cofactor>
</comment>
<dbReference type="Gene3D" id="3.90.1150.10">
    <property type="entry name" value="Aspartate Aminotransferase, domain 1"/>
    <property type="match status" value="1"/>
</dbReference>
<dbReference type="OrthoDB" id="10047078at2759"/>
<protein>
    <recommendedName>
        <fullName evidence="6">Cystathionine gamma-synthase</fullName>
    </recommendedName>
</protein>
<dbReference type="Gene3D" id="3.40.640.10">
    <property type="entry name" value="Type I PLP-dependent aspartate aminotransferase-like (Major domain)"/>
    <property type="match status" value="1"/>
</dbReference>
<dbReference type="GO" id="GO:0030170">
    <property type="term" value="F:pyridoxal phosphate binding"/>
    <property type="evidence" value="ECO:0007669"/>
    <property type="project" value="InterPro"/>
</dbReference>
<dbReference type="STRING" id="1658172.A0A1B7P4Q2"/>
<dbReference type="GO" id="GO:0019346">
    <property type="term" value="P:transsulfuration"/>
    <property type="evidence" value="ECO:0007669"/>
    <property type="project" value="InterPro"/>
</dbReference>
<organism evidence="4 5">
    <name type="scientific">Emergomyces africanus</name>
    <dbReference type="NCBI Taxonomy" id="1955775"/>
    <lineage>
        <taxon>Eukaryota</taxon>
        <taxon>Fungi</taxon>
        <taxon>Dikarya</taxon>
        <taxon>Ascomycota</taxon>
        <taxon>Pezizomycotina</taxon>
        <taxon>Eurotiomycetes</taxon>
        <taxon>Eurotiomycetidae</taxon>
        <taxon>Onygenales</taxon>
        <taxon>Ajellomycetaceae</taxon>
        <taxon>Emergomyces</taxon>
    </lineage>
</organism>
<evidence type="ECO:0008006" key="6">
    <source>
        <dbReference type="Google" id="ProtNLM"/>
    </source>
</evidence>
<evidence type="ECO:0000256" key="3">
    <source>
        <dbReference type="RuleBase" id="RU362118"/>
    </source>
</evidence>
<comment type="similarity">
    <text evidence="3">Belongs to the trans-sulfuration enzymes family.</text>
</comment>